<dbReference type="InterPro" id="IPR048496">
    <property type="entry name" value="DUF1846_N"/>
</dbReference>
<gene>
    <name evidence="3" type="ORF">LC603019_01322</name>
</gene>
<evidence type="ECO:0000259" key="1">
    <source>
        <dbReference type="Pfam" id="PF08903"/>
    </source>
</evidence>
<dbReference type="Pfam" id="PF20921">
    <property type="entry name" value="DUF1846_C"/>
    <property type="match status" value="1"/>
</dbReference>
<dbReference type="NCBIfam" id="NF010184">
    <property type="entry name" value="PRK13663.1"/>
    <property type="match status" value="1"/>
</dbReference>
<reference evidence="3 4" key="1">
    <citation type="submission" date="2019-04" db="EMBL/GenBank/DDBJ databases">
        <authorList>
            <person name="Seth-Smith MB H."/>
            <person name="Seth-Smith H."/>
        </authorList>
    </citation>
    <scope>NUCLEOTIDE SEQUENCE [LARGE SCALE GENOMIC DNA]</scope>
    <source>
        <strain evidence="3">USB-603019</strain>
    </source>
</reference>
<dbReference type="Gene3D" id="3.40.140.40">
    <property type="entry name" value="Domain of unknown function (DUF1846), C-terminal subdomain"/>
    <property type="match status" value="1"/>
</dbReference>
<organism evidence="3 4">
    <name type="scientific">Lawsonella clevelandensis</name>
    <dbReference type="NCBI Taxonomy" id="1528099"/>
    <lineage>
        <taxon>Bacteria</taxon>
        <taxon>Bacillati</taxon>
        <taxon>Actinomycetota</taxon>
        <taxon>Actinomycetes</taxon>
        <taxon>Mycobacteriales</taxon>
        <taxon>Lawsonellaceae</taxon>
        <taxon>Lawsonella</taxon>
    </lineage>
</organism>
<dbReference type="Gene3D" id="3.10.630.10">
    <property type="entry name" value="dip2346 domain like"/>
    <property type="match status" value="1"/>
</dbReference>
<dbReference type="EMBL" id="LR584267">
    <property type="protein sequence ID" value="VHO01375.1"/>
    <property type="molecule type" value="Genomic_DNA"/>
</dbReference>
<dbReference type="Pfam" id="PF08903">
    <property type="entry name" value="DUF1846"/>
    <property type="match status" value="1"/>
</dbReference>
<keyword evidence="4" id="KW-1185">Reference proteome</keyword>
<evidence type="ECO:0000259" key="2">
    <source>
        <dbReference type="Pfam" id="PF20921"/>
    </source>
</evidence>
<name>A0A5E3ZY90_9ACTN</name>
<evidence type="ECO:0000313" key="3">
    <source>
        <dbReference type="EMBL" id="VHO01375.1"/>
    </source>
</evidence>
<proteinExistence type="predicted"/>
<dbReference type="Proteomes" id="UP000324288">
    <property type="component" value="Chromosome"/>
</dbReference>
<accession>A0A5E3ZY90</accession>
<evidence type="ECO:0000313" key="4">
    <source>
        <dbReference type="Proteomes" id="UP000324288"/>
    </source>
</evidence>
<protein>
    <submittedName>
        <fullName evidence="3">Uncharacterized protein</fullName>
    </submittedName>
</protein>
<dbReference type="InterPro" id="IPR048441">
    <property type="entry name" value="DUF1846_C"/>
</dbReference>
<feature type="domain" description="DUF1846" evidence="2">
    <location>
        <begin position="403"/>
        <end position="555"/>
    </location>
</feature>
<sequence>MTSTVTRCRLPMMALPAQTPVTTVVRRLETSPLLIRSSHPKSVCNNSVEDIAHLTTEEGHVSMNAVGFDRQKYIDLQSRHIKERRAQFGGRLYLEMGGKLFDDMHASRVLPGFTPDNKILMLESLKDEMEILVVLNAEDLTRNKVRADLGISYEEDVLRLIDVFRSRGFLVDNVVITRWNDDNAQAQEFRRKLDHMGITVTRHYPIAGYPNKISRILSDDGYGKNEYVETTRDVVVVTAPGPGSGKMAVCLSQIYAENQQGMKSGYAKFETFPIWNLPLDHPVNVAYEAATADLEDANIIDPFHLAAYGEQVVSYNRDADVFPVLKQLLEGVMGASPYQSPTDMGVNMAGYCISDDDVCRKAARQEIIRRFYHAQVYEKQQELEPTQSERIALLMSKMKLSTEDRAVVTPALEVAAATEAPAAALQLADGTIITGKTSPLLGCSSAMLLNALKYLAGIPHEVELLARESIEPIQTLKTQHLGSRNPRLHTDEVLIALSVSANTDDYARRALAQIRALRGCDVHTTTILGSVDTGIFRNLGVLVTSEPVYQRKSLYRKR</sequence>
<dbReference type="Gene3D" id="1.20.1570.10">
    <property type="entry name" value="dip2346 domain like"/>
    <property type="match status" value="1"/>
</dbReference>
<dbReference type="AlphaFoldDB" id="A0A5E3ZY90"/>
<feature type="domain" description="DUF1846" evidence="1">
    <location>
        <begin position="66"/>
        <end position="398"/>
    </location>
</feature>